<evidence type="ECO:0000256" key="4">
    <source>
        <dbReference type="ARBA" id="ARBA00022989"/>
    </source>
</evidence>
<evidence type="ECO:0000256" key="3">
    <source>
        <dbReference type="ARBA" id="ARBA00022692"/>
    </source>
</evidence>
<name>A0A8K0NQ28_9TREE</name>
<evidence type="ECO:0000256" key="2">
    <source>
        <dbReference type="ARBA" id="ARBA00022448"/>
    </source>
</evidence>
<dbReference type="EMBL" id="JABELV010000274">
    <property type="protein sequence ID" value="KAG7527512.1"/>
    <property type="molecule type" value="Genomic_DNA"/>
</dbReference>
<dbReference type="Proteomes" id="UP000812966">
    <property type="component" value="Unassembled WGS sequence"/>
</dbReference>
<dbReference type="Pfam" id="PF07690">
    <property type="entry name" value="MFS_1"/>
    <property type="match status" value="1"/>
</dbReference>
<proteinExistence type="predicted"/>
<dbReference type="InterPro" id="IPR036259">
    <property type="entry name" value="MFS_trans_sf"/>
</dbReference>
<comment type="caution">
    <text evidence="7">The sequence shown here is derived from an EMBL/GenBank/DDBJ whole genome shotgun (WGS) entry which is preliminary data.</text>
</comment>
<dbReference type="GO" id="GO:0016020">
    <property type="term" value="C:membrane"/>
    <property type="evidence" value="ECO:0007669"/>
    <property type="project" value="UniProtKB-SubCell"/>
</dbReference>
<organism evidence="7 8">
    <name type="scientific">Filobasidium floriforme</name>
    <dbReference type="NCBI Taxonomy" id="5210"/>
    <lineage>
        <taxon>Eukaryota</taxon>
        <taxon>Fungi</taxon>
        <taxon>Dikarya</taxon>
        <taxon>Basidiomycota</taxon>
        <taxon>Agaricomycotina</taxon>
        <taxon>Tremellomycetes</taxon>
        <taxon>Filobasidiales</taxon>
        <taxon>Filobasidiaceae</taxon>
        <taxon>Filobasidium</taxon>
    </lineage>
</organism>
<dbReference type="GO" id="GO:0022857">
    <property type="term" value="F:transmembrane transporter activity"/>
    <property type="evidence" value="ECO:0007669"/>
    <property type="project" value="InterPro"/>
</dbReference>
<feature type="transmembrane region" description="Helical" evidence="6">
    <location>
        <begin position="124"/>
        <end position="144"/>
    </location>
</feature>
<evidence type="ECO:0000256" key="1">
    <source>
        <dbReference type="ARBA" id="ARBA00004141"/>
    </source>
</evidence>
<reference evidence="7" key="1">
    <citation type="submission" date="2020-04" db="EMBL/GenBank/DDBJ databases">
        <title>Analysis of mating type loci in Filobasidium floriforme.</title>
        <authorList>
            <person name="Nowrousian M."/>
        </authorList>
    </citation>
    <scope>NUCLEOTIDE SEQUENCE</scope>
    <source>
        <strain evidence="7">CBS 6242</strain>
    </source>
</reference>
<evidence type="ECO:0000256" key="5">
    <source>
        <dbReference type="ARBA" id="ARBA00023136"/>
    </source>
</evidence>
<evidence type="ECO:0008006" key="9">
    <source>
        <dbReference type="Google" id="ProtNLM"/>
    </source>
</evidence>
<accession>A0A8K0NQ28</accession>
<dbReference type="PANTHER" id="PTHR43791">
    <property type="entry name" value="PERMEASE-RELATED"/>
    <property type="match status" value="1"/>
</dbReference>
<dbReference type="PANTHER" id="PTHR43791:SF13">
    <property type="entry name" value="MAJOR FACILITATOR SUPERFAMILY (MFS) PROFILE DOMAIN-CONTAINING PROTEIN"/>
    <property type="match status" value="1"/>
</dbReference>
<feature type="transmembrane region" description="Helical" evidence="6">
    <location>
        <begin position="183"/>
        <end position="204"/>
    </location>
</feature>
<dbReference type="Gene3D" id="1.20.1250.20">
    <property type="entry name" value="MFS general substrate transporter like domains"/>
    <property type="match status" value="1"/>
</dbReference>
<feature type="transmembrane region" description="Helical" evidence="6">
    <location>
        <begin position="352"/>
        <end position="371"/>
    </location>
</feature>
<dbReference type="SUPFAM" id="SSF103473">
    <property type="entry name" value="MFS general substrate transporter"/>
    <property type="match status" value="1"/>
</dbReference>
<comment type="subcellular location">
    <subcellularLocation>
        <location evidence="1">Membrane</location>
        <topology evidence="1">Multi-pass membrane protein</topology>
    </subcellularLocation>
</comment>
<feature type="transmembrane region" description="Helical" evidence="6">
    <location>
        <begin position="461"/>
        <end position="483"/>
    </location>
</feature>
<dbReference type="InterPro" id="IPR011701">
    <property type="entry name" value="MFS"/>
</dbReference>
<evidence type="ECO:0000313" key="7">
    <source>
        <dbReference type="EMBL" id="KAG7527512.1"/>
    </source>
</evidence>
<feature type="transmembrane region" description="Helical" evidence="6">
    <location>
        <begin position="95"/>
        <end position="117"/>
    </location>
</feature>
<keyword evidence="4 6" id="KW-1133">Transmembrane helix</keyword>
<feature type="transmembrane region" description="Helical" evidence="6">
    <location>
        <begin position="436"/>
        <end position="455"/>
    </location>
</feature>
<feature type="transmembrane region" description="Helical" evidence="6">
    <location>
        <begin position="288"/>
        <end position="305"/>
    </location>
</feature>
<keyword evidence="3 6" id="KW-0812">Transmembrane</keyword>
<dbReference type="FunFam" id="1.20.1250.20:FF:000057">
    <property type="entry name" value="MFS general substrate transporter"/>
    <property type="match status" value="1"/>
</dbReference>
<keyword evidence="8" id="KW-1185">Reference proteome</keyword>
<feature type="transmembrane region" description="Helical" evidence="6">
    <location>
        <begin position="325"/>
        <end position="345"/>
    </location>
</feature>
<evidence type="ECO:0000313" key="8">
    <source>
        <dbReference type="Proteomes" id="UP000812966"/>
    </source>
</evidence>
<dbReference type="AlphaFoldDB" id="A0A8K0NQ28"/>
<keyword evidence="2" id="KW-0813">Transport</keyword>
<feature type="transmembrane region" description="Helical" evidence="6">
    <location>
        <begin position="54"/>
        <end position="71"/>
    </location>
</feature>
<evidence type="ECO:0000256" key="6">
    <source>
        <dbReference type="SAM" id="Phobius"/>
    </source>
</evidence>
<gene>
    <name evidence="7" type="ORF">FFLO_06858</name>
</gene>
<keyword evidence="5 6" id="KW-0472">Membrane</keyword>
<feature type="transmembrane region" description="Helical" evidence="6">
    <location>
        <begin position="216"/>
        <end position="238"/>
    </location>
</feature>
<protein>
    <recommendedName>
        <fullName evidence="9">Major facilitator superfamily (MFS) profile domain-containing protein</fullName>
    </recommendedName>
</protein>
<sequence length="521" mass="58060">MREDIEVDKEKILYADGGEEDPNSPANILKRYPLLVGMTPGEREILNKRVRRRIDIWMLPMITFMLFINYLDRTNVTNARVAGMQDDLKMTDVQWSAGISLFYVGYMISQLPGSLILSRGKPRIIMPLMMFCWSVPTICMPLATNATGFMICRLLVGLFEGVFPGIALMTSSIVKDELPFRMAIWHAAITLSSVFGGPLAAAILETMQGVRGLHAWQWFLLIEGAVSIATAGAAYWCLPNWANNTPWMTAEETEMAQYRLVLSAGGHDEGKNELSIFGGAKLAAKDPFTWIFCAMHFFLVIGQAYKDFLPTILQTFGKSKLTTYLLQSPCFFLGFLATLGFGWSAGHFKENTLHIIVPLIFSMGGVLMIIMTEVVGVRYTGVCLLIMGTASGLNLQVSWETSIIPSPRHKKAAVIAIANMCQSQRKARLTVPSRRSSSISAVSSTSHWFTPYFFLTSQEPLYKLGGGLLLVGCGLSIVTAGLIRWRVVRLNRILDKTQDAQNEVFVRQGIEIKEKGWRFPH</sequence>